<keyword evidence="1" id="KW-0732">Signal</keyword>
<evidence type="ECO:0008006" key="4">
    <source>
        <dbReference type="Google" id="ProtNLM"/>
    </source>
</evidence>
<feature type="signal peptide" evidence="1">
    <location>
        <begin position="1"/>
        <end position="19"/>
    </location>
</feature>
<dbReference type="GeneID" id="63735615"/>
<feature type="chain" id="PRO_5002078577" description="IDI-2" evidence="1">
    <location>
        <begin position="20"/>
        <end position="142"/>
    </location>
</feature>
<dbReference type="AlphaFoldDB" id="A0A0B2WW22"/>
<sequence length="142" mass="15675">MRLLKAVALAIVYAQGARSAPTDLEQECGSLGVMKVDPAMLPEGVDPSRVRKCLDHPEGPGYGYEGEKLFERACWDRKIRSRGCSRSGYCWRSCDTPSKNYWCWAADDLGFGDWIRCSSDEHCSDPTMACAWGKCDGCGCSC</sequence>
<evidence type="ECO:0000313" key="2">
    <source>
        <dbReference type="EMBL" id="KHO00382.1"/>
    </source>
</evidence>
<dbReference type="EMBL" id="AZHE01000002">
    <property type="protein sequence ID" value="KHO00382.1"/>
    <property type="molecule type" value="Genomic_DNA"/>
</dbReference>
<name>A0A0B2WW22_METAS</name>
<dbReference type="Proteomes" id="UP000030816">
    <property type="component" value="Unassembled WGS sequence"/>
</dbReference>
<dbReference type="RefSeq" id="XP_040681447.1">
    <property type="nucleotide sequence ID" value="XM_040819959.1"/>
</dbReference>
<reference evidence="2 3" key="1">
    <citation type="journal article" date="2014" name="Proc. Natl. Acad. Sci. U.S.A.">
        <title>Trajectory and genomic determinants of fungal-pathogen speciation and host adaptation.</title>
        <authorList>
            <person name="Hu X."/>
            <person name="Xiao G."/>
            <person name="Zheng P."/>
            <person name="Shang Y."/>
            <person name="Su Y."/>
            <person name="Zhang X."/>
            <person name="Liu X."/>
            <person name="Zhan S."/>
            <person name="St Leger R.J."/>
            <person name="Wang C."/>
        </authorList>
    </citation>
    <scope>NUCLEOTIDE SEQUENCE [LARGE SCALE GENOMIC DNA]</scope>
    <source>
        <strain evidence="2 3">ARSEF 1941</strain>
    </source>
</reference>
<dbReference type="OrthoDB" id="3660930at2759"/>
<organism evidence="2 3">
    <name type="scientific">Metarhizium album (strain ARSEF 1941)</name>
    <dbReference type="NCBI Taxonomy" id="1081103"/>
    <lineage>
        <taxon>Eukaryota</taxon>
        <taxon>Fungi</taxon>
        <taxon>Dikarya</taxon>
        <taxon>Ascomycota</taxon>
        <taxon>Pezizomycotina</taxon>
        <taxon>Sordariomycetes</taxon>
        <taxon>Hypocreomycetidae</taxon>
        <taxon>Hypocreales</taxon>
        <taxon>Clavicipitaceae</taxon>
        <taxon>Metarhizium</taxon>
    </lineage>
</organism>
<comment type="caution">
    <text evidence="2">The sequence shown here is derived from an EMBL/GenBank/DDBJ whole genome shotgun (WGS) entry which is preliminary data.</text>
</comment>
<proteinExistence type="predicted"/>
<dbReference type="HOGENOM" id="CLU_113390_1_0_1"/>
<evidence type="ECO:0000313" key="3">
    <source>
        <dbReference type="Proteomes" id="UP000030816"/>
    </source>
</evidence>
<protein>
    <recommendedName>
        <fullName evidence="4">IDI-2</fullName>
    </recommendedName>
</protein>
<evidence type="ECO:0000256" key="1">
    <source>
        <dbReference type="SAM" id="SignalP"/>
    </source>
</evidence>
<accession>A0A0B2WW22</accession>
<keyword evidence="3" id="KW-1185">Reference proteome</keyword>
<gene>
    <name evidence="2" type="ORF">MAM_01160</name>
</gene>